<dbReference type="AlphaFoldDB" id="A0A0L6UKV8"/>
<keyword evidence="1" id="KW-0472">Membrane</keyword>
<gene>
    <name evidence="2" type="ORF">VP01_566g1</name>
</gene>
<keyword evidence="1" id="KW-1133">Transmembrane helix</keyword>
<keyword evidence="1" id="KW-0812">Transmembrane</keyword>
<name>A0A0L6UKV8_9BASI</name>
<organism evidence="2 3">
    <name type="scientific">Puccinia sorghi</name>
    <dbReference type="NCBI Taxonomy" id="27349"/>
    <lineage>
        <taxon>Eukaryota</taxon>
        <taxon>Fungi</taxon>
        <taxon>Dikarya</taxon>
        <taxon>Basidiomycota</taxon>
        <taxon>Pucciniomycotina</taxon>
        <taxon>Pucciniomycetes</taxon>
        <taxon>Pucciniales</taxon>
        <taxon>Pucciniaceae</taxon>
        <taxon>Puccinia</taxon>
    </lineage>
</organism>
<sequence>MKRASRTPEDTEHRPLCICITLQYRQVNHQIPLSRNLKSRKKLIMTLKNLESRCKQSVGCIDFVSYFPATQPETPIPMSTIFFLPKSAVRFFFFHRTPKSNGHWNLIHDHISSTRASATLHPLPTLCNPWMLEQYTNPNSATPTIYYFKPLFVSVRISNAGRGIQISRWILPAETDRERRIIVSDNTYNQGVFTSKEKLTTGTKSQGTMRHNQGTIENMEVLMVSWESSKEFQNVLAVLWMTVIQTNQNTGFRWSIIYPEAIIPQGAPLQHKSLTRQYKRRASPHQVQPGTPTQRSPFWSTKFTSDLMASTTYHIALAVVGFIFISVVVVSVSVLVCAAILLPINSPHCAGTNGTGVRVKVLGVGQHSSSLVEVPQGHIEDQQFPVEEFCQVCLRPGCCIILHKQDGKHHFSGVIRQAFGSGATGPVEWLGFGEHYGGVGGGRGSRVLLSRSGFFWPTAVLRRAWLCPSLCGQLFLGHQTHHFVKTGIECVHCACRLIRSGAGCGGMVGFTKHPWVGGAGWQVGGIAQGRRRRVGMTRASLGTVYPYFDPAQRQVRTRGRGKWAGSGQGAIMGAGGGNIKTIINNCNYLGNIRYGDVTSVVEKLRKFSLVLCHDFFLSTQPSLCSIVVHAEFLISSGYEHPPAINFLPHFLFTLSVCSAPIKILLFSFCIPHYPIFSPFPLSCLFNVSLPALPLNPLMVRQVVSIPPAATLTLPMKHIAHLVDVPHYTLLRNTDACLPPDGSNFCFWLCIIPQNLLKKLLVVERKNHVADELRFFPLFLLSTLWFHCIKTEKKTIFLIFFLEISHIFFATIDSPSLHCTSTIQLTLHPPHFSALDPNPKTPSLCLTLLQCPLKPPKSPNDHYYLSTHFIPTTTLCNALSTCIFSATNKSKCNLPLSLTKALKILYFVSPQGQTSVSEPCSCPLAYKDSTSALVLNPVVRLYDNKKVIMCTWLFSECWKGKKVIYCTTLLNLFKGGKYRSPFGFFLPRQTGNIANWGMYNGAEAEDNPPSWGNPWQVLKGVTRS</sequence>
<proteinExistence type="predicted"/>
<dbReference type="Proteomes" id="UP000037035">
    <property type="component" value="Unassembled WGS sequence"/>
</dbReference>
<accession>A0A0L6UKV8</accession>
<evidence type="ECO:0000256" key="1">
    <source>
        <dbReference type="SAM" id="Phobius"/>
    </source>
</evidence>
<reference evidence="2 3" key="1">
    <citation type="submission" date="2015-08" db="EMBL/GenBank/DDBJ databases">
        <title>Next Generation Sequencing and Analysis of the Genome of Puccinia sorghi L Schw, the Causal Agent of Maize Common Rust.</title>
        <authorList>
            <person name="Rochi L."/>
            <person name="Burguener G."/>
            <person name="Darino M."/>
            <person name="Turjanski A."/>
            <person name="Kreff E."/>
            <person name="Dieguez M.J."/>
            <person name="Sacco F."/>
        </authorList>
    </citation>
    <scope>NUCLEOTIDE SEQUENCE [LARGE SCALE GENOMIC DNA]</scope>
    <source>
        <strain evidence="2 3">RO10H11247</strain>
    </source>
</reference>
<evidence type="ECO:0000313" key="3">
    <source>
        <dbReference type="Proteomes" id="UP000037035"/>
    </source>
</evidence>
<keyword evidence="3" id="KW-1185">Reference proteome</keyword>
<dbReference type="EMBL" id="LAVV01010907">
    <property type="protein sequence ID" value="KNZ48440.1"/>
    <property type="molecule type" value="Genomic_DNA"/>
</dbReference>
<feature type="transmembrane region" description="Helical" evidence="1">
    <location>
        <begin position="315"/>
        <end position="342"/>
    </location>
</feature>
<protein>
    <submittedName>
        <fullName evidence="2">Uncharacterized protein</fullName>
    </submittedName>
</protein>
<dbReference type="VEuPathDB" id="FungiDB:VP01_566g1"/>
<evidence type="ECO:0000313" key="2">
    <source>
        <dbReference type="EMBL" id="KNZ48440.1"/>
    </source>
</evidence>
<comment type="caution">
    <text evidence="2">The sequence shown here is derived from an EMBL/GenBank/DDBJ whole genome shotgun (WGS) entry which is preliminary data.</text>
</comment>